<feature type="domain" description="M23ase beta-sheet core" evidence="2">
    <location>
        <begin position="291"/>
        <end position="339"/>
    </location>
</feature>
<reference evidence="3" key="1">
    <citation type="submission" date="2021-01" db="EMBL/GenBank/DDBJ databases">
        <authorList>
            <person name="Corre E."/>
            <person name="Pelletier E."/>
            <person name="Niang G."/>
            <person name="Scheremetjew M."/>
            <person name="Finn R."/>
            <person name="Kale V."/>
            <person name="Holt S."/>
            <person name="Cochrane G."/>
            <person name="Meng A."/>
            <person name="Brown T."/>
            <person name="Cohen L."/>
        </authorList>
    </citation>
    <scope>NUCLEOTIDE SEQUENCE</scope>
    <source>
        <strain evidence="3">Clade-A-BCC118000</strain>
    </source>
</reference>
<dbReference type="PANTHER" id="PTHR21666:SF270">
    <property type="entry name" value="MUREIN HYDROLASE ACTIVATOR ENVC"/>
    <property type="match status" value="1"/>
</dbReference>
<evidence type="ECO:0000259" key="2">
    <source>
        <dbReference type="Pfam" id="PF01551"/>
    </source>
</evidence>
<accession>A0A7R9XQC0</accession>
<name>A0A7R9XQC0_9CHLO</name>
<dbReference type="SUPFAM" id="SSF51261">
    <property type="entry name" value="Duplicated hybrid motif"/>
    <property type="match status" value="1"/>
</dbReference>
<feature type="compositionally biased region" description="Low complexity" evidence="1">
    <location>
        <begin position="13"/>
        <end position="22"/>
    </location>
</feature>
<evidence type="ECO:0000313" key="3">
    <source>
        <dbReference type="EMBL" id="CAD8222017.1"/>
    </source>
</evidence>
<dbReference type="CDD" id="cd12797">
    <property type="entry name" value="M23_peptidase"/>
    <property type="match status" value="1"/>
</dbReference>
<dbReference type="EMBL" id="HBDX01003162">
    <property type="protein sequence ID" value="CAD8222017.1"/>
    <property type="molecule type" value="Transcribed_RNA"/>
</dbReference>
<dbReference type="Pfam" id="PF01551">
    <property type="entry name" value="Peptidase_M23"/>
    <property type="match status" value="1"/>
</dbReference>
<sequence>MRCGETTAREATSRAGDGAAGTRGDEDGFVRDAGVGCHIALDVARANHSSWLLGAEVVDPDEYSDDAEFPDVALDADGRGDAPRLSATNVDVSDAVKVAYITVYDVKCYGKGNKSLAQGVTIDNDGRRSTVTTFVCLVPPRSMAHLCFLRLEGRDVRDVRIDSDFRAWSMHPKPNDTHSQSVGFPLRGERFLCTQNEGGELTHFFSGNLHAVDFRCPEGTPVLAVGDGEVIEVCDENTLTGIAVSNLFKWNSIVLKLDACSTPETPLRNASAECATTTEADVSTYDVRGGDLFVEYVHIRAKSAKVKVGDRVQRGQVICESGSVGFSPEPHLHFTAFRSGADTADTVRVLFEARDTGATYLPRAGSYYTDSVGKCA</sequence>
<dbReference type="PANTHER" id="PTHR21666">
    <property type="entry name" value="PEPTIDASE-RELATED"/>
    <property type="match status" value="1"/>
</dbReference>
<organism evidence="3">
    <name type="scientific">Ostreococcus sp. 'lucimarinus'</name>
    <dbReference type="NCBI Taxonomy" id="242159"/>
    <lineage>
        <taxon>Eukaryota</taxon>
        <taxon>Viridiplantae</taxon>
        <taxon>Chlorophyta</taxon>
        <taxon>Mamiellophyceae</taxon>
        <taxon>Mamiellales</taxon>
        <taxon>Bathycoccaceae</taxon>
        <taxon>Ostreococcus</taxon>
    </lineage>
</organism>
<dbReference type="GO" id="GO:0004222">
    <property type="term" value="F:metalloendopeptidase activity"/>
    <property type="evidence" value="ECO:0007669"/>
    <property type="project" value="TreeGrafter"/>
</dbReference>
<dbReference type="InterPro" id="IPR050570">
    <property type="entry name" value="Cell_wall_metabolism_enzyme"/>
</dbReference>
<gene>
    <name evidence="3" type="ORF">OLUC0939_LOCUS2739</name>
</gene>
<feature type="region of interest" description="Disordered" evidence="1">
    <location>
        <begin position="1"/>
        <end position="25"/>
    </location>
</feature>
<dbReference type="AlphaFoldDB" id="A0A7R9XQC0"/>
<dbReference type="Gene3D" id="2.70.70.10">
    <property type="entry name" value="Glucose Permease (Domain IIA)"/>
    <property type="match status" value="1"/>
</dbReference>
<protein>
    <recommendedName>
        <fullName evidence="2">M23ase beta-sheet core domain-containing protein</fullName>
    </recommendedName>
</protein>
<proteinExistence type="predicted"/>
<evidence type="ECO:0000256" key="1">
    <source>
        <dbReference type="SAM" id="MobiDB-lite"/>
    </source>
</evidence>
<dbReference type="InterPro" id="IPR011055">
    <property type="entry name" value="Dup_hybrid_motif"/>
</dbReference>
<dbReference type="InterPro" id="IPR016047">
    <property type="entry name" value="M23ase_b-sheet_dom"/>
</dbReference>